<dbReference type="IntAct" id="O58472">
    <property type="interactions" value="1"/>
</dbReference>
<dbReference type="PIR" id="F71121">
    <property type="entry name" value="F71121"/>
</dbReference>
<reference evidence="1 2" key="1">
    <citation type="journal article" date="1998" name="DNA Res.">
        <title>Complete sequence and gene organization of the genome of a hyper-thermophilic archaebacterium, Pyrococcus horikoshii OT3.</title>
        <authorList>
            <person name="Kawarabayasi Y."/>
            <person name="Sawada M."/>
            <person name="Horikawa H."/>
            <person name="Haikawa Y."/>
            <person name="Hino Y."/>
            <person name="Yamamoto S."/>
            <person name="Sekine M."/>
            <person name="Baba S."/>
            <person name="Kosugi H."/>
            <person name="Hosoyama A."/>
            <person name="Nagai Y."/>
            <person name="Sakai M."/>
            <person name="Ogura K."/>
            <person name="Otuka R."/>
            <person name="Nakazawa H."/>
            <person name="Takamiya M."/>
            <person name="Ohfuku Y."/>
            <person name="Funahashi T."/>
            <person name="Tanaka T."/>
            <person name="Kudoh Y."/>
            <person name="Yamazaki J."/>
            <person name="Kushida N."/>
            <person name="Oguchi A."/>
            <person name="Aoki K."/>
            <person name="Nakamura Y."/>
            <person name="Robb T.F."/>
            <person name="Horikoshi K."/>
            <person name="Masuchi Y."/>
            <person name="Shizuya H."/>
            <person name="Kikuchi H."/>
        </authorList>
    </citation>
    <scope>NUCLEOTIDE SEQUENCE [LARGE SCALE GENOMIC DNA]</scope>
    <source>
        <strain evidence="2">ATCC 700860 / DSM 12428 / JCM 9974 / NBRC 100139 / OT-3</strain>
    </source>
</reference>
<sequence>MDIFPPYGVSDGFNYIPDRGYVAFEFRFKAYSFSMAHQSYSMISYCSVYQNEISNFSPSITYRLLGNSYTSGYHKYLNVIFNYLGIASDYWNWNLFGSSIHRFKDLF</sequence>
<dbReference type="KEGG" id="pho:PH0741"/>
<dbReference type="AlphaFoldDB" id="O58472"/>
<accession>O58472</accession>
<keyword evidence="2" id="KW-1185">Reference proteome</keyword>
<dbReference type="Proteomes" id="UP000000752">
    <property type="component" value="Chromosome"/>
</dbReference>
<dbReference type="MINT" id="O58472"/>
<organism evidence="1 2">
    <name type="scientific">Pyrococcus horikoshii (strain ATCC 700860 / DSM 12428 / JCM 9974 / NBRC 100139 / OT-3)</name>
    <dbReference type="NCBI Taxonomy" id="70601"/>
    <lineage>
        <taxon>Archaea</taxon>
        <taxon>Methanobacteriati</taxon>
        <taxon>Methanobacteriota</taxon>
        <taxon>Thermococci</taxon>
        <taxon>Thermococcales</taxon>
        <taxon>Thermococcaceae</taxon>
        <taxon>Pyrococcus</taxon>
    </lineage>
</organism>
<proteinExistence type="predicted"/>
<gene>
    <name evidence="1" type="ordered locus">PH0741</name>
</gene>
<evidence type="ECO:0000313" key="1">
    <source>
        <dbReference type="EMBL" id="BAA29832.1"/>
    </source>
</evidence>
<evidence type="ECO:0000313" key="2">
    <source>
        <dbReference type="Proteomes" id="UP000000752"/>
    </source>
</evidence>
<protein>
    <submittedName>
        <fullName evidence="1">Uncharacterized protein</fullName>
    </submittedName>
</protein>
<name>O58472_PYRHO</name>
<dbReference type="EMBL" id="BA000001">
    <property type="protein sequence ID" value="BAA29832.1"/>
    <property type="molecule type" value="Genomic_DNA"/>
</dbReference>
<dbReference type="EnsemblBacteria" id="BAA29832">
    <property type="protein sequence ID" value="BAA29832"/>
    <property type="gene ID" value="BAA29832"/>
</dbReference>